<dbReference type="HOGENOM" id="CLU_110577_1_0_6"/>
<dbReference type="KEGG" id="tvi:Thivi_2353"/>
<evidence type="ECO:0000313" key="2">
    <source>
        <dbReference type="Proteomes" id="UP000006062"/>
    </source>
</evidence>
<dbReference type="SUPFAM" id="SSF111069">
    <property type="entry name" value="Hypothetical protein yfbM"/>
    <property type="match status" value="1"/>
</dbReference>
<organism evidence="1 2">
    <name type="scientific">Thiocystis violascens (strain ATCC 17096 / DSM 198 / 6111)</name>
    <name type="common">Chromatium violascens</name>
    <dbReference type="NCBI Taxonomy" id="765911"/>
    <lineage>
        <taxon>Bacteria</taxon>
        <taxon>Pseudomonadati</taxon>
        <taxon>Pseudomonadota</taxon>
        <taxon>Gammaproteobacteria</taxon>
        <taxon>Chromatiales</taxon>
        <taxon>Chromatiaceae</taxon>
        <taxon>Thiocystis</taxon>
    </lineage>
</organism>
<gene>
    <name evidence="1" type="ordered locus">Thivi_2353</name>
</gene>
<dbReference type="AlphaFoldDB" id="I3YBD1"/>
<dbReference type="InterPro" id="IPR035944">
    <property type="entry name" value="YfbM-like_sf"/>
</dbReference>
<dbReference type="eggNOG" id="ENOG5032ZS5">
    <property type="taxonomic scope" value="Bacteria"/>
</dbReference>
<dbReference type="EMBL" id="CP003154">
    <property type="protein sequence ID" value="AFL74299.1"/>
    <property type="molecule type" value="Genomic_DNA"/>
</dbReference>
<dbReference type="STRING" id="765911.Thivi_2353"/>
<proteinExistence type="predicted"/>
<dbReference type="Proteomes" id="UP000006062">
    <property type="component" value="Chromosome"/>
</dbReference>
<sequence length="192" mass="21573">MSILCSLYRLTEQQSKNLLVFPEAVSDLLGYAPPPTKSSFLSRIFGKSRNDEPSPRRKLDPVVESETLELNQAWHILHYLLSGSDAEGEWPSAFIMSGGHKIGPDLGYGPARLLNTELSKEVADFLSAPSRQALNAAYVAQDIQAAKIYWQVASEPNERQRQIEELWSMVQDMRTYFDRTAQAGSSILVHIY</sequence>
<dbReference type="Gene3D" id="3.40.1760.10">
    <property type="entry name" value="YfbM-like super family"/>
    <property type="match status" value="1"/>
</dbReference>
<reference evidence="1 2" key="1">
    <citation type="submission" date="2012-06" db="EMBL/GenBank/DDBJ databases">
        <title>Complete sequence of Thiocystis violascens DSM 198.</title>
        <authorList>
            <consortium name="US DOE Joint Genome Institute"/>
            <person name="Lucas S."/>
            <person name="Han J."/>
            <person name="Lapidus A."/>
            <person name="Cheng J.-F."/>
            <person name="Goodwin L."/>
            <person name="Pitluck S."/>
            <person name="Peters L."/>
            <person name="Ovchinnikova G."/>
            <person name="Teshima H."/>
            <person name="Detter J.C."/>
            <person name="Han C."/>
            <person name="Tapia R."/>
            <person name="Land M."/>
            <person name="Hauser L."/>
            <person name="Kyrpides N."/>
            <person name="Ivanova N."/>
            <person name="Pagani I."/>
            <person name="Vogl K."/>
            <person name="Liu Z."/>
            <person name="Frigaard N.-U."/>
            <person name="Bryant D."/>
            <person name="Woyke T."/>
        </authorList>
    </citation>
    <scope>NUCLEOTIDE SEQUENCE [LARGE SCALE GENOMIC DNA]</scope>
    <source>
        <strain evidence="2">ATCC 17096 / DSM 198 / 6111</strain>
    </source>
</reference>
<accession>I3YBD1</accession>
<dbReference type="InterPro" id="IPR015068">
    <property type="entry name" value="DUF1877"/>
</dbReference>
<name>I3YBD1_THIV6</name>
<dbReference type="OrthoDB" id="5354816at2"/>
<evidence type="ECO:0000313" key="1">
    <source>
        <dbReference type="EMBL" id="AFL74299.1"/>
    </source>
</evidence>
<evidence type="ECO:0008006" key="3">
    <source>
        <dbReference type="Google" id="ProtNLM"/>
    </source>
</evidence>
<keyword evidence="2" id="KW-1185">Reference proteome</keyword>
<protein>
    <recommendedName>
        <fullName evidence="3">DUF1877 family protein</fullName>
    </recommendedName>
</protein>
<dbReference type="Pfam" id="PF08974">
    <property type="entry name" value="DUF1877"/>
    <property type="match status" value="1"/>
</dbReference>